<feature type="region of interest" description="Disordered" evidence="1">
    <location>
        <begin position="102"/>
        <end position="121"/>
    </location>
</feature>
<dbReference type="RefSeq" id="WP_095252998.1">
    <property type="nucleotide sequence ID" value="NZ_CP155469.1"/>
</dbReference>
<evidence type="ECO:0000313" key="3">
    <source>
        <dbReference type="EMBL" id="PAF27152.1"/>
    </source>
</evidence>
<evidence type="ECO:0000259" key="2">
    <source>
        <dbReference type="Pfam" id="PF02120"/>
    </source>
</evidence>
<reference evidence="3 4" key="1">
    <citation type="submission" date="2017-07" db="EMBL/GenBank/DDBJ databases">
        <title>Isolation and whole genome analysis of endospore-forming bacteria from heroin.</title>
        <authorList>
            <person name="Kalinowski J."/>
            <person name="Ahrens B."/>
            <person name="Al-Dilaimi A."/>
            <person name="Winkler A."/>
            <person name="Wibberg D."/>
            <person name="Schleenbecker U."/>
            <person name="Ruckert C."/>
            <person name="Wolfel R."/>
            <person name="Grass G."/>
        </authorList>
    </citation>
    <scope>NUCLEOTIDE SEQUENCE [LARGE SCALE GENOMIC DNA]</scope>
    <source>
        <strain evidence="3 4">7523-2</strain>
    </source>
</reference>
<gene>
    <name evidence="3" type="ORF">CHH61_04875</name>
</gene>
<protein>
    <recommendedName>
        <fullName evidence="2">Flagellar hook-length control protein-like C-terminal domain-containing protein</fullName>
    </recommendedName>
</protein>
<feature type="compositionally biased region" description="Acidic residues" evidence="1">
    <location>
        <begin position="471"/>
        <end position="480"/>
    </location>
</feature>
<organism evidence="3 4">
    <name type="scientific">Shouchella clausii</name>
    <name type="common">Alkalihalobacillus clausii</name>
    <dbReference type="NCBI Taxonomy" id="79880"/>
    <lineage>
        <taxon>Bacteria</taxon>
        <taxon>Bacillati</taxon>
        <taxon>Bacillota</taxon>
        <taxon>Bacilli</taxon>
        <taxon>Bacillales</taxon>
        <taxon>Bacillaceae</taxon>
        <taxon>Shouchella</taxon>
    </lineage>
</organism>
<dbReference type="Proteomes" id="UP000216133">
    <property type="component" value="Unassembled WGS sequence"/>
</dbReference>
<dbReference type="InterPro" id="IPR038610">
    <property type="entry name" value="FliK-like_C_sf"/>
</dbReference>
<dbReference type="EMBL" id="NPBS01000022">
    <property type="protein sequence ID" value="PAF27152.1"/>
    <property type="molecule type" value="Genomic_DNA"/>
</dbReference>
<proteinExistence type="predicted"/>
<feature type="region of interest" description="Disordered" evidence="1">
    <location>
        <begin position="469"/>
        <end position="524"/>
    </location>
</feature>
<dbReference type="Gene3D" id="3.30.750.140">
    <property type="match status" value="1"/>
</dbReference>
<feature type="compositionally biased region" description="Basic and acidic residues" evidence="1">
    <location>
        <begin position="166"/>
        <end position="183"/>
    </location>
</feature>
<dbReference type="AlphaFoldDB" id="A0A268S3Q8"/>
<dbReference type="CDD" id="cd17470">
    <property type="entry name" value="T3SS_Flik_C"/>
    <property type="match status" value="1"/>
</dbReference>
<feature type="compositionally biased region" description="Basic and acidic residues" evidence="1">
    <location>
        <begin position="279"/>
        <end position="289"/>
    </location>
</feature>
<accession>A0A268S3Q8</accession>
<feature type="compositionally biased region" description="Basic and acidic residues" evidence="1">
    <location>
        <begin position="299"/>
        <end position="308"/>
    </location>
</feature>
<dbReference type="InterPro" id="IPR021136">
    <property type="entry name" value="Flagellar_hook_control-like_C"/>
</dbReference>
<feature type="domain" description="Flagellar hook-length control protein-like C-terminal" evidence="2">
    <location>
        <begin position="401"/>
        <end position="463"/>
    </location>
</feature>
<feature type="compositionally biased region" description="Basic and acidic residues" evidence="1">
    <location>
        <begin position="227"/>
        <end position="242"/>
    </location>
</feature>
<comment type="caution">
    <text evidence="3">The sequence shown here is derived from an EMBL/GenBank/DDBJ whole genome shotgun (WGS) entry which is preliminary data.</text>
</comment>
<evidence type="ECO:0000256" key="1">
    <source>
        <dbReference type="SAM" id="MobiDB-lite"/>
    </source>
</evidence>
<dbReference type="Pfam" id="PF02120">
    <property type="entry name" value="Flg_hook"/>
    <property type="match status" value="1"/>
</dbReference>
<feature type="compositionally biased region" description="Basic and acidic residues" evidence="1">
    <location>
        <begin position="488"/>
        <end position="502"/>
    </location>
</feature>
<feature type="compositionally biased region" description="Basic and acidic residues" evidence="1">
    <location>
        <begin position="148"/>
        <end position="157"/>
    </location>
</feature>
<sequence>MHITQMVNEITTSRPLSQVKGRSQSFSDLLINKASLSAEGRNTIFLPLETNTEELDNDVETSAPNDEQANDPVLSGVPAENQVNSNQMPVGTVDFGQPIVVNEEGSSKPAPVDSTSWDLGKTTTGASRAALTEATSSAEAGERLEKLAQVPEEKDSASGKPALSQDELKDIAVDSKTSEKEPSLRQVAPPPLQDIGTEPTKEENRALSDKNQQMAPDRPAPLPQGGDKTEPENRAESLKQEQEVAPLTKQKANPSDAIKASTNDAESQVVSNSSVEDESPVRTETERAQVFKNEPNKLANHEENELHTGRNKATTLADSQAEGEFVQADSNKRIVREKEPSTAPRIIEGPNKQTPNGTGMASTQTGIEGSVAVEATKLSSGKSALPPMLAKQLERVLRAAVLKQHGDGALQLTVKLHPESLGRLHVQLLHSSQGLVVKLLADKKATAETLERALPGLRQMFNQDTAFEIGPIDEDGDEQSNGESGQEGGRKQPEEEVGEQRKQHSFSDWMSQKQGEGEGADDAS</sequence>
<name>A0A268S3Q8_SHOCL</name>
<feature type="compositionally biased region" description="Polar residues" evidence="1">
    <location>
        <begin position="260"/>
        <end position="274"/>
    </location>
</feature>
<feature type="compositionally biased region" description="Polar residues" evidence="1">
    <location>
        <begin position="351"/>
        <end position="364"/>
    </location>
</feature>
<feature type="region of interest" description="Disordered" evidence="1">
    <location>
        <begin position="148"/>
        <end position="323"/>
    </location>
</feature>
<feature type="region of interest" description="Disordered" evidence="1">
    <location>
        <begin position="58"/>
        <end position="92"/>
    </location>
</feature>
<feature type="compositionally biased region" description="Basic and acidic residues" evidence="1">
    <location>
        <begin position="199"/>
        <end position="208"/>
    </location>
</feature>
<feature type="region of interest" description="Disordered" evidence="1">
    <location>
        <begin position="336"/>
        <end position="364"/>
    </location>
</feature>
<evidence type="ECO:0000313" key="4">
    <source>
        <dbReference type="Proteomes" id="UP000216133"/>
    </source>
</evidence>